<keyword evidence="1" id="KW-0812">Transmembrane</keyword>
<evidence type="ECO:0000313" key="2">
    <source>
        <dbReference type="EMBL" id="QVY62546.1"/>
    </source>
</evidence>
<accession>A0ABX8FEU6</accession>
<reference evidence="2 3" key="1">
    <citation type="submission" date="2021-03" db="EMBL/GenBank/DDBJ databases">
        <title>The first data on the complete genome of the tetrodotoxin-producing bacterium.</title>
        <authorList>
            <person name="Melnikova D.I."/>
            <person name="Nijland R."/>
            <person name="Magarlamov T.Y."/>
        </authorList>
    </citation>
    <scope>NUCLEOTIDE SEQUENCE [LARGE SCALE GENOMIC DNA]</scope>
    <source>
        <strain evidence="2 3">1839</strain>
    </source>
</reference>
<feature type="transmembrane region" description="Helical" evidence="1">
    <location>
        <begin position="51"/>
        <end position="70"/>
    </location>
</feature>
<feature type="transmembrane region" description="Helical" evidence="1">
    <location>
        <begin position="16"/>
        <end position="39"/>
    </location>
</feature>
<gene>
    <name evidence="2" type="ORF">J1899_05610</name>
</gene>
<protein>
    <submittedName>
        <fullName evidence="2">Uncharacterized protein</fullName>
    </submittedName>
</protein>
<organism evidence="2 3">
    <name type="scientific">Cytobacillus gottheilii</name>
    <dbReference type="NCBI Taxonomy" id="859144"/>
    <lineage>
        <taxon>Bacteria</taxon>
        <taxon>Bacillati</taxon>
        <taxon>Bacillota</taxon>
        <taxon>Bacilli</taxon>
        <taxon>Bacillales</taxon>
        <taxon>Bacillaceae</taxon>
        <taxon>Cytobacillus</taxon>
    </lineage>
</organism>
<keyword evidence="1" id="KW-1133">Transmembrane helix</keyword>
<evidence type="ECO:0000256" key="1">
    <source>
        <dbReference type="SAM" id="Phobius"/>
    </source>
</evidence>
<sequence length="115" mass="13610">MNQVFSIYMKAVRKDIFLLLAIMVISIFTYPFWLGFPLFYSITRIPYFSPILFPFISSLLLSLGFLYTNINAAKDLHNNSQRSAFQWTLYFQIRVFGVIFLFIFTGYMVILFLSR</sequence>
<dbReference type="EMBL" id="CP071709">
    <property type="protein sequence ID" value="QVY62546.1"/>
    <property type="molecule type" value="Genomic_DNA"/>
</dbReference>
<keyword evidence="3" id="KW-1185">Reference proteome</keyword>
<keyword evidence="1" id="KW-0472">Membrane</keyword>
<dbReference type="RefSeq" id="WP_214477995.1">
    <property type="nucleotide sequence ID" value="NZ_CP071709.1"/>
</dbReference>
<name>A0ABX8FEU6_9BACI</name>
<evidence type="ECO:0000313" key="3">
    <source>
        <dbReference type="Proteomes" id="UP000679247"/>
    </source>
</evidence>
<proteinExistence type="predicted"/>
<dbReference type="Proteomes" id="UP000679247">
    <property type="component" value="Chromosome"/>
</dbReference>
<feature type="transmembrane region" description="Helical" evidence="1">
    <location>
        <begin position="90"/>
        <end position="113"/>
    </location>
</feature>